<dbReference type="AlphaFoldDB" id="A0A7N9CMQ7"/>
<proteinExistence type="predicted"/>
<dbReference type="GeneTree" id="ENSGT00960000191503"/>
<organism evidence="1 2">
    <name type="scientific">Macaca fascicularis</name>
    <name type="common">Crab-eating macaque</name>
    <name type="synonym">Cynomolgus monkey</name>
    <dbReference type="NCBI Taxonomy" id="9541"/>
    <lineage>
        <taxon>Eukaryota</taxon>
        <taxon>Metazoa</taxon>
        <taxon>Chordata</taxon>
        <taxon>Craniata</taxon>
        <taxon>Vertebrata</taxon>
        <taxon>Euteleostomi</taxon>
        <taxon>Mammalia</taxon>
        <taxon>Eutheria</taxon>
        <taxon>Euarchontoglires</taxon>
        <taxon>Primates</taxon>
        <taxon>Haplorrhini</taxon>
        <taxon>Catarrhini</taxon>
        <taxon>Cercopithecidae</taxon>
        <taxon>Cercopithecinae</taxon>
        <taxon>Macaca</taxon>
    </lineage>
</organism>
<sequence length="136" mass="15644">LKESIKSDSLTSRFFFFFFPVTVVTLFKSTNDFVLNCKEEVRNVSGERTKLGICVRFLPKYQLGAVAYTCNPSTLGDQGGQSPEVRSSRPAWQTWQKPISTKNTKIRWEWWWAPLVPATWEAETGELLEPGRPRLQ</sequence>
<dbReference type="Proteomes" id="UP000233100">
    <property type="component" value="Chromosome 3"/>
</dbReference>
<evidence type="ECO:0000313" key="2">
    <source>
        <dbReference type="Proteomes" id="UP000233100"/>
    </source>
</evidence>
<protein>
    <submittedName>
        <fullName evidence="1">Uncharacterized protein</fullName>
    </submittedName>
</protein>
<reference evidence="1 2" key="1">
    <citation type="submission" date="2013-03" db="EMBL/GenBank/DDBJ databases">
        <authorList>
            <person name="Warren W."/>
            <person name="Wilson R.K."/>
        </authorList>
    </citation>
    <scope>NUCLEOTIDE SEQUENCE</scope>
</reference>
<accession>A0A7N9CMQ7</accession>
<evidence type="ECO:0000313" key="1">
    <source>
        <dbReference type="Ensembl" id="ENSMFAP00000052836.1"/>
    </source>
</evidence>
<name>A0A7N9CMQ7_MACFA</name>
<dbReference type="Ensembl" id="ENSMFAT00000089185.1">
    <property type="protein sequence ID" value="ENSMFAP00000052836.1"/>
    <property type="gene ID" value="ENSMFAG00000054292.1"/>
</dbReference>
<reference evidence="1" key="2">
    <citation type="submission" date="2025-08" db="UniProtKB">
        <authorList>
            <consortium name="Ensembl"/>
        </authorList>
    </citation>
    <scope>IDENTIFICATION</scope>
</reference>
<reference evidence="1" key="3">
    <citation type="submission" date="2025-09" db="UniProtKB">
        <authorList>
            <consortium name="Ensembl"/>
        </authorList>
    </citation>
    <scope>IDENTIFICATION</scope>
</reference>
<keyword evidence="2" id="KW-1185">Reference proteome</keyword>